<organism evidence="2 3">
    <name type="scientific">Tribonema minus</name>
    <dbReference type="NCBI Taxonomy" id="303371"/>
    <lineage>
        <taxon>Eukaryota</taxon>
        <taxon>Sar</taxon>
        <taxon>Stramenopiles</taxon>
        <taxon>Ochrophyta</taxon>
        <taxon>PX clade</taxon>
        <taxon>Xanthophyceae</taxon>
        <taxon>Tribonematales</taxon>
        <taxon>Tribonemataceae</taxon>
        <taxon>Tribonema</taxon>
    </lineage>
</organism>
<evidence type="ECO:0000313" key="2">
    <source>
        <dbReference type="EMBL" id="KAG5181315.1"/>
    </source>
</evidence>
<dbReference type="EMBL" id="JAFCMP010000334">
    <property type="protein sequence ID" value="KAG5181315.1"/>
    <property type="molecule type" value="Genomic_DNA"/>
</dbReference>
<evidence type="ECO:0000256" key="1">
    <source>
        <dbReference type="SAM" id="MobiDB-lite"/>
    </source>
</evidence>
<keyword evidence="3" id="KW-1185">Reference proteome</keyword>
<proteinExistence type="predicted"/>
<evidence type="ECO:0000313" key="3">
    <source>
        <dbReference type="Proteomes" id="UP000664859"/>
    </source>
</evidence>
<name>A0A836CCH4_9STRA</name>
<comment type="caution">
    <text evidence="2">The sequence shown here is derived from an EMBL/GenBank/DDBJ whole genome shotgun (WGS) entry which is preliminary data.</text>
</comment>
<sequence>MAQYSTLANVPPAPMCACEASASCQSNNMPLSPVKFKIGWLFKVLGTVGLIALDSIFAPFRGTSSDGFANLAAVVRNAAAGEDFASPVAEELTAPLDAPRARSAAASDAPSTAAAAPRSAAAADEADVIVSGHGVDADERQTRPSCLGDYAALFGTLKRPDAVSDRNKQIESCIRSVVDGNLASRCATQSSINIARCDAVVLLRGAATRRCSGRSSGPTR</sequence>
<dbReference type="AlphaFoldDB" id="A0A836CCH4"/>
<feature type="region of interest" description="Disordered" evidence="1">
    <location>
        <begin position="99"/>
        <end position="119"/>
    </location>
</feature>
<reference evidence="2" key="1">
    <citation type="submission" date="2021-02" db="EMBL/GenBank/DDBJ databases">
        <title>First Annotated Genome of the Yellow-green Alga Tribonema minus.</title>
        <authorList>
            <person name="Mahan K.M."/>
        </authorList>
    </citation>
    <scope>NUCLEOTIDE SEQUENCE</scope>
    <source>
        <strain evidence="2">UTEX B ZZ1240</strain>
    </source>
</reference>
<dbReference type="Proteomes" id="UP000664859">
    <property type="component" value="Unassembled WGS sequence"/>
</dbReference>
<gene>
    <name evidence="2" type="ORF">JKP88DRAFT_241574</name>
</gene>
<accession>A0A836CCH4</accession>
<protein>
    <submittedName>
        <fullName evidence="2">Uncharacterized protein</fullName>
    </submittedName>
</protein>